<evidence type="ECO:0000259" key="7">
    <source>
        <dbReference type="PROSITE" id="PS50113"/>
    </source>
</evidence>
<evidence type="ECO:0000256" key="4">
    <source>
        <dbReference type="SAM" id="Coils"/>
    </source>
</evidence>
<protein>
    <submittedName>
        <fullName evidence="8">PAS domain S-box protein</fullName>
    </submittedName>
</protein>
<dbReference type="PANTHER" id="PTHR24421:SF59">
    <property type="entry name" value="OXYGEN SENSOR HISTIDINE KINASE NREB"/>
    <property type="match status" value="1"/>
</dbReference>
<dbReference type="PROSITE" id="PS50112">
    <property type="entry name" value="PAS"/>
    <property type="match status" value="1"/>
</dbReference>
<dbReference type="Pfam" id="PF07730">
    <property type="entry name" value="HisKA_3"/>
    <property type="match status" value="1"/>
</dbReference>
<dbReference type="Gene3D" id="1.20.5.1930">
    <property type="match status" value="1"/>
</dbReference>
<reference evidence="8 9" key="1">
    <citation type="journal article" date="2018" name="Int. J. Syst. Evol. Microbiol.">
        <title>Uliginosibacterium sediminicola sp. nov., isolated from freshwater sediment.</title>
        <authorList>
            <person name="Hwang W.M."/>
            <person name="Kim S.M."/>
            <person name="Kang K."/>
            <person name="Ahn T.Y."/>
        </authorList>
    </citation>
    <scope>NUCLEOTIDE SEQUENCE [LARGE SCALE GENOMIC DNA]</scope>
    <source>
        <strain evidence="8 9">M1-21</strain>
    </source>
</reference>
<dbReference type="CDD" id="cd00130">
    <property type="entry name" value="PAS"/>
    <property type="match status" value="1"/>
</dbReference>
<feature type="coiled-coil region" evidence="4">
    <location>
        <begin position="445"/>
        <end position="472"/>
    </location>
</feature>
<dbReference type="RefSeq" id="WP_345918530.1">
    <property type="nucleotide sequence ID" value="NZ_JBDIVE010000002.1"/>
</dbReference>
<dbReference type="EMBL" id="JBDIVE010000002">
    <property type="protein sequence ID" value="MEN3067764.1"/>
    <property type="molecule type" value="Genomic_DNA"/>
</dbReference>
<dbReference type="SUPFAM" id="SSF55785">
    <property type="entry name" value="PYP-like sensor domain (PAS domain)"/>
    <property type="match status" value="1"/>
</dbReference>
<gene>
    <name evidence="8" type="ORF">ABDB84_04680</name>
</gene>
<dbReference type="PROSITE" id="PS50113">
    <property type="entry name" value="PAC"/>
    <property type="match status" value="1"/>
</dbReference>
<feature type="domain" description="Histidine kinase" evidence="5">
    <location>
        <begin position="476"/>
        <end position="670"/>
    </location>
</feature>
<dbReference type="InterPro" id="IPR003594">
    <property type="entry name" value="HATPase_dom"/>
</dbReference>
<proteinExistence type="predicted"/>
<dbReference type="CDD" id="cd16917">
    <property type="entry name" value="HATPase_UhpB-NarQ-NarX-like"/>
    <property type="match status" value="1"/>
</dbReference>
<name>A0ABU9YVL1_9RHOO</name>
<dbReference type="NCBIfam" id="TIGR00229">
    <property type="entry name" value="sensory_box"/>
    <property type="match status" value="1"/>
</dbReference>
<evidence type="ECO:0000259" key="6">
    <source>
        <dbReference type="PROSITE" id="PS50112"/>
    </source>
</evidence>
<sequence length="678" mass="75191">MQLTRWNARPTHAISVLAALAILAILVSSAFSLWDLRARELAHTRLETVSVTRMFMEASEQSFESTDLLLQNLQERLQNSYGRQLALDSAAVHLLLNTRASGVRHLNSLFVVDHNGRVVNTSREIPHNGSVADREYFKAFLSAKDPGLFVDHPVRGRIDQRWTLHMARRFNDAQGNFKGLVVAAVNTAHFEALYSLLKLDYARPVALYLNDGTLVASNPPRDNMIGTRASEIAEHTLADAVDGVDFGYRKKANGKEEAFTIGRVRQFPFLISVINEESEALEAWRGTALPIALGATLASLFIAAVASLLITEIAREGRLARELSEAHERYYQTVDSVMDAIVAVDENQLIQLFNPAAERMFQLYAKDIIGKPLSCLIPQRLQAAHQHHVTRFTHLEGGTRSMSPQTEIIGVRADGSEFPIESTISHTLIGGKKQMTSVLRDVTERRRNERELREMNQQLRGLSASLQNVREQERSRIAHELHDELGQQLTGLKLELSWLSGRLKEGRAVTPDKIDEMRQMLDVAMGAVRRIATELRPLVLDDLGFGAAVAWQAREFAKRSGLQVKLQLDAADEVSEPGLATALYRIVQESLTNVARHAAASEVSIQLLKADDKLVLRIADNGQGMQPDARSEGFGLLGMRERASAMGAEFSIRSEALCGTTIEVTLPCCSARSEEETA</sequence>
<comment type="caution">
    <text evidence="8">The sequence shown here is derived from an EMBL/GenBank/DDBJ whole genome shotgun (WGS) entry which is preliminary data.</text>
</comment>
<accession>A0ABU9YVL1</accession>
<dbReference type="CDD" id="cd12914">
    <property type="entry name" value="PDC1_DGC_like"/>
    <property type="match status" value="1"/>
</dbReference>
<dbReference type="InterPro" id="IPR011712">
    <property type="entry name" value="Sig_transdc_His_kin_sub3_dim/P"/>
</dbReference>
<dbReference type="InterPro" id="IPR005467">
    <property type="entry name" value="His_kinase_dom"/>
</dbReference>
<keyword evidence="9" id="KW-1185">Reference proteome</keyword>
<dbReference type="SUPFAM" id="SSF55874">
    <property type="entry name" value="ATPase domain of HSP90 chaperone/DNA topoisomerase II/histidine kinase"/>
    <property type="match status" value="1"/>
</dbReference>
<keyword evidence="2" id="KW-0418">Kinase</keyword>
<keyword evidence="4" id="KW-0175">Coiled coil</keyword>
<evidence type="ECO:0000256" key="2">
    <source>
        <dbReference type="ARBA" id="ARBA00022777"/>
    </source>
</evidence>
<dbReference type="InterPro" id="IPR000700">
    <property type="entry name" value="PAS-assoc_C"/>
</dbReference>
<dbReference type="SMART" id="SM00387">
    <property type="entry name" value="HATPase_c"/>
    <property type="match status" value="1"/>
</dbReference>
<evidence type="ECO:0000313" key="9">
    <source>
        <dbReference type="Proteomes" id="UP001410394"/>
    </source>
</evidence>
<dbReference type="InterPro" id="IPR050482">
    <property type="entry name" value="Sensor_HK_TwoCompSys"/>
</dbReference>
<dbReference type="Proteomes" id="UP001410394">
    <property type="component" value="Unassembled WGS sequence"/>
</dbReference>
<dbReference type="PANTHER" id="PTHR24421">
    <property type="entry name" value="NITRATE/NITRITE SENSOR PROTEIN NARX-RELATED"/>
    <property type="match status" value="1"/>
</dbReference>
<evidence type="ECO:0000256" key="3">
    <source>
        <dbReference type="ARBA" id="ARBA00023012"/>
    </source>
</evidence>
<dbReference type="InterPro" id="IPR036890">
    <property type="entry name" value="HATPase_C_sf"/>
</dbReference>
<evidence type="ECO:0000259" key="5">
    <source>
        <dbReference type="PROSITE" id="PS50109"/>
    </source>
</evidence>
<dbReference type="PROSITE" id="PS50109">
    <property type="entry name" value="HIS_KIN"/>
    <property type="match status" value="1"/>
</dbReference>
<dbReference type="InterPro" id="IPR035965">
    <property type="entry name" value="PAS-like_dom_sf"/>
</dbReference>
<dbReference type="SMART" id="SM00091">
    <property type="entry name" value="PAS"/>
    <property type="match status" value="2"/>
</dbReference>
<keyword evidence="1" id="KW-0808">Transferase</keyword>
<evidence type="ECO:0000256" key="1">
    <source>
        <dbReference type="ARBA" id="ARBA00022679"/>
    </source>
</evidence>
<dbReference type="Pfam" id="PF02518">
    <property type="entry name" value="HATPase_c"/>
    <property type="match status" value="1"/>
</dbReference>
<keyword evidence="3" id="KW-0902">Two-component regulatory system</keyword>
<evidence type="ECO:0000313" key="8">
    <source>
        <dbReference type="EMBL" id="MEN3067764.1"/>
    </source>
</evidence>
<dbReference type="Gene3D" id="3.30.450.20">
    <property type="entry name" value="PAS domain"/>
    <property type="match status" value="3"/>
</dbReference>
<feature type="domain" description="PAC" evidence="7">
    <location>
        <begin position="404"/>
        <end position="454"/>
    </location>
</feature>
<dbReference type="Pfam" id="PF13426">
    <property type="entry name" value="PAS_9"/>
    <property type="match status" value="1"/>
</dbReference>
<feature type="domain" description="PAS" evidence="6">
    <location>
        <begin position="326"/>
        <end position="371"/>
    </location>
</feature>
<organism evidence="8 9">
    <name type="scientific">Uliginosibacterium sediminicola</name>
    <dbReference type="NCBI Taxonomy" id="2024550"/>
    <lineage>
        <taxon>Bacteria</taxon>
        <taxon>Pseudomonadati</taxon>
        <taxon>Pseudomonadota</taxon>
        <taxon>Betaproteobacteria</taxon>
        <taxon>Rhodocyclales</taxon>
        <taxon>Zoogloeaceae</taxon>
        <taxon>Uliginosibacterium</taxon>
    </lineage>
</organism>
<dbReference type="Gene3D" id="3.30.565.10">
    <property type="entry name" value="Histidine kinase-like ATPase, C-terminal domain"/>
    <property type="match status" value="1"/>
</dbReference>
<dbReference type="InterPro" id="IPR000014">
    <property type="entry name" value="PAS"/>
</dbReference>